<dbReference type="RefSeq" id="WP_147287819.1">
    <property type="nucleotide sequence ID" value="NZ_QQBC01000001.1"/>
</dbReference>
<sequence length="223" mass="24606">MMGGKIGRFVLAAASVGCAVVMLGPGASAANEPSKEDPSSFAGSVEKKFAESNTDHNGDLREALCAKKPEFSDHGIGQWWKIYGWEPVRYKDDILPYREAIPVVFTGDNEPPMGGSAGETQRFYVRTLCDKPSVQRDWVAALKDEKEKRAATFKPGCDTEEGILHYLRAKLEAQVELLFSEKRMTEEKAMEIIGDTAFNDWKDQSGDKKPNFTEPTCTAASSE</sequence>
<dbReference type="Proteomes" id="UP000254869">
    <property type="component" value="Unassembled WGS sequence"/>
</dbReference>
<name>A0A370IEG7_9NOCA</name>
<evidence type="ECO:0000313" key="3">
    <source>
        <dbReference type="EMBL" id="RDI68970.1"/>
    </source>
</evidence>
<feature type="compositionally biased region" description="Polar residues" evidence="1">
    <location>
        <begin position="213"/>
        <end position="223"/>
    </location>
</feature>
<feature type="signal peptide" evidence="2">
    <location>
        <begin position="1"/>
        <end position="29"/>
    </location>
</feature>
<feature type="region of interest" description="Disordered" evidence="1">
    <location>
        <begin position="199"/>
        <end position="223"/>
    </location>
</feature>
<dbReference type="AlphaFoldDB" id="A0A370IEG7"/>
<dbReference type="EMBL" id="QQBC01000001">
    <property type="protein sequence ID" value="RDI68970.1"/>
    <property type="molecule type" value="Genomic_DNA"/>
</dbReference>
<evidence type="ECO:0000313" key="4">
    <source>
        <dbReference type="Proteomes" id="UP000254869"/>
    </source>
</evidence>
<feature type="compositionally biased region" description="Basic and acidic residues" evidence="1">
    <location>
        <begin position="200"/>
        <end position="211"/>
    </location>
</feature>
<organism evidence="3 4">
    <name type="scientific">Nocardia pseudobrasiliensis</name>
    <dbReference type="NCBI Taxonomy" id="45979"/>
    <lineage>
        <taxon>Bacteria</taxon>
        <taxon>Bacillati</taxon>
        <taxon>Actinomycetota</taxon>
        <taxon>Actinomycetes</taxon>
        <taxon>Mycobacteriales</taxon>
        <taxon>Nocardiaceae</taxon>
        <taxon>Nocardia</taxon>
    </lineage>
</organism>
<feature type="chain" id="PRO_5016736387" evidence="2">
    <location>
        <begin position="30"/>
        <end position="223"/>
    </location>
</feature>
<keyword evidence="4" id="KW-1185">Reference proteome</keyword>
<gene>
    <name evidence="3" type="ORF">DFR76_101507</name>
</gene>
<accession>A0A370IEG7</accession>
<comment type="caution">
    <text evidence="3">The sequence shown here is derived from an EMBL/GenBank/DDBJ whole genome shotgun (WGS) entry which is preliminary data.</text>
</comment>
<reference evidence="3 4" key="1">
    <citation type="submission" date="2018-07" db="EMBL/GenBank/DDBJ databases">
        <title>Genomic Encyclopedia of Type Strains, Phase IV (KMG-IV): sequencing the most valuable type-strain genomes for metagenomic binning, comparative biology and taxonomic classification.</title>
        <authorList>
            <person name="Goeker M."/>
        </authorList>
    </citation>
    <scope>NUCLEOTIDE SEQUENCE [LARGE SCALE GENOMIC DNA]</scope>
    <source>
        <strain evidence="3 4">DSM 44290</strain>
    </source>
</reference>
<keyword evidence="2" id="KW-0732">Signal</keyword>
<protein>
    <submittedName>
        <fullName evidence="3">Uncharacterized protein</fullName>
    </submittedName>
</protein>
<evidence type="ECO:0000256" key="2">
    <source>
        <dbReference type="SAM" id="SignalP"/>
    </source>
</evidence>
<proteinExistence type="predicted"/>
<evidence type="ECO:0000256" key="1">
    <source>
        <dbReference type="SAM" id="MobiDB-lite"/>
    </source>
</evidence>